<name>A0AAD3NPT4_CRYJA</name>
<proteinExistence type="predicted"/>
<dbReference type="EMBL" id="BSEH01000022">
    <property type="protein sequence ID" value="GLJ56398.1"/>
    <property type="molecule type" value="Genomic_DNA"/>
</dbReference>
<reference evidence="1" key="1">
    <citation type="submission" date="2022-12" db="EMBL/GenBank/DDBJ databases">
        <title>Chromosome-Level Genome Assembly of Japanese Cedar (Cryptomeriajaponica D. Don).</title>
        <authorList>
            <person name="Fujino T."/>
            <person name="Yamaguchi K."/>
            <person name="Yokoyama T."/>
            <person name="Hamanaka T."/>
            <person name="Harazono Y."/>
            <person name="Kamada H."/>
            <person name="Kobayashi W."/>
            <person name="Ujino-Ihara T."/>
            <person name="Uchiyama K."/>
            <person name="Matsumoto A."/>
            <person name="Izuno A."/>
            <person name="Tsumura Y."/>
            <person name="Toyoda A."/>
            <person name="Shigenobu S."/>
            <person name="Moriguchi Y."/>
            <person name="Ueno S."/>
            <person name="Kasahara M."/>
        </authorList>
    </citation>
    <scope>NUCLEOTIDE SEQUENCE</scope>
</reference>
<sequence length="111" mass="12062">MIYALLRSWRGVRCLCAHQNLRTFQSRPPCLSVQGPCVAYDACCYFTRSMGVNHLYIASSCYLDLNQPTGSVRSPASAACSSDAAARAACVLGAPYIHAAYLTRASHELIE</sequence>
<comment type="caution">
    <text evidence="1">The sequence shown here is derived from an EMBL/GenBank/DDBJ whole genome shotgun (WGS) entry which is preliminary data.</text>
</comment>
<dbReference type="AlphaFoldDB" id="A0AAD3NPT4"/>
<gene>
    <name evidence="1" type="ORF">SUGI_1222570</name>
</gene>
<organism evidence="1 2">
    <name type="scientific">Cryptomeria japonica</name>
    <name type="common">Japanese cedar</name>
    <name type="synonym">Cupressus japonica</name>
    <dbReference type="NCBI Taxonomy" id="3369"/>
    <lineage>
        <taxon>Eukaryota</taxon>
        <taxon>Viridiplantae</taxon>
        <taxon>Streptophyta</taxon>
        <taxon>Embryophyta</taxon>
        <taxon>Tracheophyta</taxon>
        <taxon>Spermatophyta</taxon>
        <taxon>Pinopsida</taxon>
        <taxon>Pinidae</taxon>
        <taxon>Conifers II</taxon>
        <taxon>Cupressales</taxon>
        <taxon>Cupressaceae</taxon>
        <taxon>Cryptomeria</taxon>
    </lineage>
</organism>
<accession>A0AAD3NPT4</accession>
<evidence type="ECO:0000313" key="2">
    <source>
        <dbReference type="Proteomes" id="UP001234787"/>
    </source>
</evidence>
<keyword evidence="2" id="KW-1185">Reference proteome</keyword>
<protein>
    <submittedName>
        <fullName evidence="1">Uncharacterized protein</fullName>
    </submittedName>
</protein>
<evidence type="ECO:0000313" key="1">
    <source>
        <dbReference type="EMBL" id="GLJ56398.1"/>
    </source>
</evidence>
<dbReference type="Proteomes" id="UP001234787">
    <property type="component" value="Unassembled WGS sequence"/>
</dbReference>